<reference evidence="2" key="1">
    <citation type="submission" date="2025-08" db="UniProtKB">
        <authorList>
            <consortium name="Ensembl"/>
        </authorList>
    </citation>
    <scope>IDENTIFICATION</scope>
</reference>
<keyword evidence="1" id="KW-1133">Transmembrane helix</keyword>
<sequence>MHSTQYGCEHASMCFSRCVCPYVFRLYVCLGGEISGLLGMYMYTFFFFFFSHAHSTWTFPGQGSNLSYSCDLHCSCSNTGSLTRWAIAGSPVHAPVTGTVKQVPAGLFLTHTPPGGFDSSRFFEGRVYSSHVFWQLSFGDCQGRWAAKWQKGTRVLGPGSPPACPQVRQQSPGSRMSVPLGKLVFFSSVATSGTCTLLYFLIQKMFSRASYYQLALEHLHSHAEALEALGTPLSVHYLQLTDKYNFEDIADAQLKIPVSGPKSEGHLYVSSSREGPFRRWNLQEVFLELRDGHRIPVFKPSGEGPASLPVVLAASVRRVSKRKRSPKVSIRLPRETGLPPVALP</sequence>
<evidence type="ECO:0000313" key="3">
    <source>
        <dbReference type="Proteomes" id="UP000694571"/>
    </source>
</evidence>
<keyword evidence="1" id="KW-0812">Transmembrane</keyword>
<name>A0A8D1LX84_PIG</name>
<evidence type="ECO:0008006" key="4">
    <source>
        <dbReference type="Google" id="ProtNLM"/>
    </source>
</evidence>
<dbReference type="Ensembl" id="ENSSSCT00050036374.1">
    <property type="protein sequence ID" value="ENSSSCP00050015127.1"/>
    <property type="gene ID" value="ENSSSCG00050027028.1"/>
</dbReference>
<feature type="transmembrane region" description="Helical" evidence="1">
    <location>
        <begin position="183"/>
        <end position="202"/>
    </location>
</feature>
<organism evidence="2 3">
    <name type="scientific">Sus scrofa</name>
    <name type="common">Pig</name>
    <dbReference type="NCBI Taxonomy" id="9823"/>
    <lineage>
        <taxon>Eukaryota</taxon>
        <taxon>Metazoa</taxon>
        <taxon>Chordata</taxon>
        <taxon>Craniata</taxon>
        <taxon>Vertebrata</taxon>
        <taxon>Euteleostomi</taxon>
        <taxon>Mammalia</taxon>
        <taxon>Eutheria</taxon>
        <taxon>Laurasiatheria</taxon>
        <taxon>Artiodactyla</taxon>
        <taxon>Suina</taxon>
        <taxon>Suidae</taxon>
        <taxon>Sus</taxon>
    </lineage>
</organism>
<dbReference type="PANTHER" id="PTHR47148:SF1">
    <property type="entry name" value="CYTOCHROME C OXIDASE ASSEMBLY FACTOR 1 HOMOLOG"/>
    <property type="match status" value="1"/>
</dbReference>
<accession>A0A8D1LX84</accession>
<dbReference type="AlphaFoldDB" id="A0A8D1LX84"/>
<feature type="transmembrane region" description="Helical" evidence="1">
    <location>
        <begin position="26"/>
        <end position="50"/>
    </location>
</feature>
<dbReference type="Proteomes" id="UP000694571">
    <property type="component" value="Unplaced"/>
</dbReference>
<dbReference type="Pfam" id="PF08695">
    <property type="entry name" value="Coa1"/>
    <property type="match status" value="1"/>
</dbReference>
<dbReference type="PANTHER" id="PTHR47148">
    <property type="entry name" value="CYTOCHROME C OXIDASE ASSEMBLY FACTOR 1 HOMOLOG"/>
    <property type="match status" value="1"/>
</dbReference>
<protein>
    <recommendedName>
        <fullName evidence="4">Cytochrome c oxidase assembly factor 1 homolog</fullName>
    </recommendedName>
</protein>
<keyword evidence="1" id="KW-0472">Membrane</keyword>
<dbReference type="InterPro" id="IPR014807">
    <property type="entry name" value="Coa1"/>
</dbReference>
<proteinExistence type="predicted"/>
<evidence type="ECO:0000256" key="1">
    <source>
        <dbReference type="SAM" id="Phobius"/>
    </source>
</evidence>
<evidence type="ECO:0000313" key="2">
    <source>
        <dbReference type="Ensembl" id="ENSSSCP00050015127.1"/>
    </source>
</evidence>